<reference evidence="4 5" key="1">
    <citation type="submission" date="2020-07" db="EMBL/GenBank/DDBJ databases">
        <title>Sequencing the genomes of 1000 actinobacteria strains.</title>
        <authorList>
            <person name="Klenk H.-P."/>
        </authorList>
    </citation>
    <scope>NUCLEOTIDE SEQUENCE [LARGE SCALE GENOMIC DNA]</scope>
    <source>
        <strain evidence="4 5">DSM 21350</strain>
    </source>
</reference>
<protein>
    <submittedName>
        <fullName evidence="4">Alpha-glucoside transport system substrate-binding protein</fullName>
    </submittedName>
</protein>
<evidence type="ECO:0000313" key="5">
    <source>
        <dbReference type="Proteomes" id="UP000535511"/>
    </source>
</evidence>
<keyword evidence="5" id="KW-1185">Reference proteome</keyword>
<dbReference type="InterPro" id="IPR006059">
    <property type="entry name" value="SBP"/>
</dbReference>
<gene>
    <name evidence="4" type="ORF">BJZ21_003006</name>
</gene>
<sequence>MRFRRHGAALLAVAAAASLSLTACGGSSGSSSDSKTVTIWSSVDQPVQDGLEKTLQAKVKPDGITIKWQKVENINQLIMTKIQAGDTPDIAFIPQPGVVKDMVSLDAAKPLDDVVDKSSLEQSMIPGTLDAGTVDGKLYGLLVSMNVKGLVFYNKPEWDQAGYKTPETIDQLNALTDQIRSDGKTPWCMGIESDTATGWPATDWFETLVMKYGGADTYNSWVAHDTPFDSDVVKQAGAEFEKLMFTDGNVLGGRSAIASTNFGTAGNPMFASPPKCWMYNQGSFITGFFPKDVTKNLDQNVGVFGFPPATAGGENPVEGGGDMATMLNDSDNVKTVMKALAQTDIGKDAAPTSSFISPHKDFDMSLYPNDVTRNIANVAYNATSFLFDGSDAMPGEVGAGSFWKQMTAWISGQEDLETALKNIDDSWPSS</sequence>
<organism evidence="4 5">
    <name type="scientific">Nocardioides panaciterrulae</name>
    <dbReference type="NCBI Taxonomy" id="661492"/>
    <lineage>
        <taxon>Bacteria</taxon>
        <taxon>Bacillati</taxon>
        <taxon>Actinomycetota</taxon>
        <taxon>Actinomycetes</taxon>
        <taxon>Propionibacteriales</taxon>
        <taxon>Nocardioidaceae</taxon>
        <taxon>Nocardioides</taxon>
    </lineage>
</organism>
<proteinExistence type="inferred from homology"/>
<dbReference type="PANTHER" id="PTHR43649">
    <property type="entry name" value="ARABINOSE-BINDING PROTEIN-RELATED"/>
    <property type="match status" value="1"/>
</dbReference>
<evidence type="ECO:0000256" key="2">
    <source>
        <dbReference type="ARBA" id="ARBA00022448"/>
    </source>
</evidence>
<evidence type="ECO:0000313" key="4">
    <source>
        <dbReference type="EMBL" id="NYD42923.1"/>
    </source>
</evidence>
<feature type="signal peptide" evidence="3">
    <location>
        <begin position="1"/>
        <end position="25"/>
    </location>
</feature>
<name>A0A7Y9JC09_9ACTN</name>
<keyword evidence="3" id="KW-0732">Signal</keyword>
<dbReference type="InterPro" id="IPR050490">
    <property type="entry name" value="Bact_solute-bd_prot1"/>
</dbReference>
<accession>A0A7Y9JC09</accession>
<dbReference type="RefSeq" id="WP_179664500.1">
    <property type="nucleotide sequence ID" value="NZ_JACCBG010000001.1"/>
</dbReference>
<dbReference type="PANTHER" id="PTHR43649:SF29">
    <property type="entry name" value="OSMOPROTECTIVE COMPOUNDS-BINDING PROTEIN GGTB"/>
    <property type="match status" value="1"/>
</dbReference>
<keyword evidence="2" id="KW-0813">Transport</keyword>
<comment type="similarity">
    <text evidence="1">Belongs to the bacterial solute-binding protein 1 family.</text>
</comment>
<dbReference type="PROSITE" id="PS51257">
    <property type="entry name" value="PROKAR_LIPOPROTEIN"/>
    <property type="match status" value="1"/>
</dbReference>
<evidence type="ECO:0000256" key="1">
    <source>
        <dbReference type="ARBA" id="ARBA00008520"/>
    </source>
</evidence>
<dbReference type="EMBL" id="JACCBG010000001">
    <property type="protein sequence ID" value="NYD42923.1"/>
    <property type="molecule type" value="Genomic_DNA"/>
</dbReference>
<dbReference type="Pfam" id="PF13416">
    <property type="entry name" value="SBP_bac_8"/>
    <property type="match status" value="1"/>
</dbReference>
<dbReference type="Proteomes" id="UP000535511">
    <property type="component" value="Unassembled WGS sequence"/>
</dbReference>
<comment type="caution">
    <text evidence="4">The sequence shown here is derived from an EMBL/GenBank/DDBJ whole genome shotgun (WGS) entry which is preliminary data.</text>
</comment>
<dbReference type="Gene3D" id="3.40.190.10">
    <property type="entry name" value="Periplasmic binding protein-like II"/>
    <property type="match status" value="2"/>
</dbReference>
<dbReference type="SUPFAM" id="SSF53850">
    <property type="entry name" value="Periplasmic binding protein-like II"/>
    <property type="match status" value="1"/>
</dbReference>
<feature type="chain" id="PRO_5039723035" evidence="3">
    <location>
        <begin position="26"/>
        <end position="430"/>
    </location>
</feature>
<dbReference type="AlphaFoldDB" id="A0A7Y9JC09"/>
<evidence type="ECO:0000256" key="3">
    <source>
        <dbReference type="SAM" id="SignalP"/>
    </source>
</evidence>